<name>A0A8S5VC26_9CAUD</name>
<sequence length="156" mass="17401">MAASRSIGGDCVLWLKVLESLREHLRAAKIADDVILGGYNPRNVRPNLKGKGLIYLMRDRERPVSTDLVQDTSIQISLDTWVQSDDKDLTAGYKALARLENAVMDALRRYEETVTWIADGVQLLQLRITETAGDGDSVRPLVGSRCSLEVIVYVEK</sequence>
<organism evidence="1">
    <name type="scientific">Siphoviridae sp. ctDxv33</name>
    <dbReference type="NCBI Taxonomy" id="2825392"/>
    <lineage>
        <taxon>Viruses</taxon>
        <taxon>Duplodnaviria</taxon>
        <taxon>Heunggongvirae</taxon>
        <taxon>Uroviricota</taxon>
        <taxon>Caudoviricetes</taxon>
    </lineage>
</organism>
<accession>A0A8S5VC26</accession>
<evidence type="ECO:0000313" key="1">
    <source>
        <dbReference type="EMBL" id="DAG04163.1"/>
    </source>
</evidence>
<dbReference type="EMBL" id="BK016239">
    <property type="protein sequence ID" value="DAG04163.1"/>
    <property type="molecule type" value="Genomic_DNA"/>
</dbReference>
<protein>
    <submittedName>
        <fullName evidence="1">Uncharacterized protein</fullName>
    </submittedName>
</protein>
<proteinExistence type="predicted"/>
<reference evidence="1" key="1">
    <citation type="journal article" date="2021" name="Proc. Natl. Acad. Sci. U.S.A.">
        <title>A Catalog of Tens of Thousands of Viruses from Human Metagenomes Reveals Hidden Associations with Chronic Diseases.</title>
        <authorList>
            <person name="Tisza M.J."/>
            <person name="Buck C.B."/>
        </authorList>
    </citation>
    <scope>NUCLEOTIDE SEQUENCE</scope>
    <source>
        <strain evidence="1">CtDxv33</strain>
    </source>
</reference>